<keyword evidence="2" id="KW-0472">Membrane</keyword>
<dbReference type="GeneID" id="110988373"/>
<dbReference type="KEGG" id="aplc:110988373"/>
<evidence type="ECO:0000313" key="4">
    <source>
        <dbReference type="RefSeq" id="XP_022107499.1"/>
    </source>
</evidence>
<keyword evidence="3" id="KW-1185">Reference proteome</keyword>
<gene>
    <name evidence="4 5" type="primary">LOC110988373</name>
</gene>
<sequence length="592" mass="67726">MHPEYKSKRKSGQKTDLLHNTVRRRKRQGQRKSRWQRSDTSSEKEQESKETNSSTPPPIIINNHFFLNNSPVTFGCSRDNKYYFDMPAKLYAIKDGMMNEEETRKLQEKIKNMVRENKPRITSLEDILKECDAKTTGVGDGCVRVTWRFRSLEGLRRFWKMYLTGDLKRCLQKDLPIETVKVSENDYQMGCKFFGRSGKITGQAVIKRIISVQCLDQHLNTLEQAAVEYVRRRKALVEMLRGVACDYTRSTVQKILAEFAVMLVVAMVTLLTTLAFLSSTYAESDFKDVLTVHVYNVTVIHIRSHCYDKYENIRSYLMYALVTVLLLFTGIGTLLKTYSRGSDEVDDKVGDDEDRVTSAKMNSAPVIWVFKDIGEHFFRLFCFCIVLLMLCLRLGCTDEFTLPIIWETGFIMSGIAAVIFFILAVFCGILSIYTKIKVPMQYHSDIEACEYLRCAFKTVKLVSELMQKEWRRIAGAEAEAKRMGNALDITTEVETLKFQVRDTSVESASESIIDEATRASIRSGLPSSDALFSVIQVPCNLQGWISSSAKDRKIPPPEVNKFVNDLADKINCPAQEDMKTKIRQIRCSLGRE</sequence>
<feature type="transmembrane region" description="Helical" evidence="2">
    <location>
        <begin position="259"/>
        <end position="282"/>
    </location>
</feature>
<dbReference type="Proteomes" id="UP000694845">
    <property type="component" value="Unplaced"/>
</dbReference>
<dbReference type="OrthoDB" id="10498400at2759"/>
<feature type="transmembrane region" description="Helical" evidence="2">
    <location>
        <begin position="410"/>
        <end position="433"/>
    </location>
</feature>
<feature type="region of interest" description="Disordered" evidence="1">
    <location>
        <begin position="1"/>
        <end position="58"/>
    </location>
</feature>
<protein>
    <submittedName>
        <fullName evidence="4 5">Uncharacterized protein LOC110988373</fullName>
    </submittedName>
</protein>
<feature type="compositionally biased region" description="Basic and acidic residues" evidence="1">
    <location>
        <begin position="36"/>
        <end position="50"/>
    </location>
</feature>
<feature type="compositionally biased region" description="Basic residues" evidence="1">
    <location>
        <begin position="21"/>
        <end position="35"/>
    </location>
</feature>
<evidence type="ECO:0000256" key="1">
    <source>
        <dbReference type="SAM" id="MobiDB-lite"/>
    </source>
</evidence>
<organism evidence="3 4">
    <name type="scientific">Acanthaster planci</name>
    <name type="common">Crown-of-thorns starfish</name>
    <dbReference type="NCBI Taxonomy" id="133434"/>
    <lineage>
        <taxon>Eukaryota</taxon>
        <taxon>Metazoa</taxon>
        <taxon>Echinodermata</taxon>
        <taxon>Eleutherozoa</taxon>
        <taxon>Asterozoa</taxon>
        <taxon>Asteroidea</taxon>
        <taxon>Valvatacea</taxon>
        <taxon>Valvatida</taxon>
        <taxon>Acanthasteridae</taxon>
        <taxon>Acanthaster</taxon>
    </lineage>
</organism>
<feature type="transmembrane region" description="Helical" evidence="2">
    <location>
        <begin position="377"/>
        <end position="395"/>
    </location>
</feature>
<dbReference type="OMA" id="CEYLRCA"/>
<reference evidence="4 5" key="1">
    <citation type="submission" date="2025-04" db="UniProtKB">
        <authorList>
            <consortium name="RefSeq"/>
        </authorList>
    </citation>
    <scope>IDENTIFICATION</scope>
</reference>
<feature type="transmembrane region" description="Helical" evidence="2">
    <location>
        <begin position="316"/>
        <end position="335"/>
    </location>
</feature>
<proteinExistence type="predicted"/>
<dbReference type="RefSeq" id="XP_022107508.1">
    <property type="nucleotide sequence ID" value="XM_022251816.1"/>
</dbReference>
<evidence type="ECO:0000313" key="3">
    <source>
        <dbReference type="Proteomes" id="UP000694845"/>
    </source>
</evidence>
<accession>A0A8B7ZQ29</accession>
<dbReference type="RefSeq" id="XP_022107499.1">
    <property type="nucleotide sequence ID" value="XM_022251807.1"/>
</dbReference>
<dbReference type="AlphaFoldDB" id="A0A8B7ZQ29"/>
<evidence type="ECO:0000313" key="5">
    <source>
        <dbReference type="RefSeq" id="XP_022107508.1"/>
    </source>
</evidence>
<keyword evidence="2" id="KW-0812">Transmembrane</keyword>
<evidence type="ECO:0000256" key="2">
    <source>
        <dbReference type="SAM" id="Phobius"/>
    </source>
</evidence>
<keyword evidence="2" id="KW-1133">Transmembrane helix</keyword>
<name>A0A8B7ZQ29_ACAPL</name>